<dbReference type="EMBL" id="KN833773">
    <property type="protein sequence ID" value="KIK20043.1"/>
    <property type="molecule type" value="Genomic_DNA"/>
</dbReference>
<reference evidence="2" key="2">
    <citation type="submission" date="2015-01" db="EMBL/GenBank/DDBJ databases">
        <title>Evolutionary Origins and Diversification of the Mycorrhizal Mutualists.</title>
        <authorList>
            <consortium name="DOE Joint Genome Institute"/>
            <consortium name="Mycorrhizal Genomics Consortium"/>
            <person name="Kohler A."/>
            <person name="Kuo A."/>
            <person name="Nagy L.G."/>
            <person name="Floudas D."/>
            <person name="Copeland A."/>
            <person name="Barry K.W."/>
            <person name="Cichocki N."/>
            <person name="Veneault-Fourrey C."/>
            <person name="LaButti K."/>
            <person name="Lindquist E.A."/>
            <person name="Lipzen A."/>
            <person name="Lundell T."/>
            <person name="Morin E."/>
            <person name="Murat C."/>
            <person name="Riley R."/>
            <person name="Ohm R."/>
            <person name="Sun H."/>
            <person name="Tunlid A."/>
            <person name="Henrissat B."/>
            <person name="Grigoriev I.V."/>
            <person name="Hibbett D.S."/>
            <person name="Martin F."/>
        </authorList>
    </citation>
    <scope>NUCLEOTIDE SEQUENCE [LARGE SCALE GENOMIC DNA]</scope>
    <source>
        <strain evidence="2">441</strain>
    </source>
</reference>
<evidence type="ECO:0000313" key="2">
    <source>
        <dbReference type="Proteomes" id="UP000054018"/>
    </source>
</evidence>
<sequence length="307" mass="34985">MRSTTVVLSSTRPRSTCHRHSFPSTSLHLWRLLPRHRHTSRIASLPALSQQSLLLGVTQNWQFATTSHRLTKPPKSIKQIQSFLRAAHQPGNYQALTKVKALCSEAHRTPREQKTEVQRFLLSTWRTPDWEHPTSVPKIPVPMNNPRLEDPVEMWVAYYTANPSSCPKGVRRDAEGRPNIQDMRASRRVARLRPPVHPNDPESREARQKFMAVVAELFCEPGAYENILRRAAFSVSPHVDFAPYVGIAEGITRESVARHFAACGVTITVADTELGPWAQQYIRDVYRRLGAVLLPSRTKMIYFAREL</sequence>
<name>A0A0C9ZJC5_9AGAM</name>
<proteinExistence type="predicted"/>
<accession>A0A0C9ZJC5</accession>
<reference evidence="1 2" key="1">
    <citation type="submission" date="2014-04" db="EMBL/GenBank/DDBJ databases">
        <authorList>
            <consortium name="DOE Joint Genome Institute"/>
            <person name="Kuo A."/>
            <person name="Kohler A."/>
            <person name="Costa M.D."/>
            <person name="Nagy L.G."/>
            <person name="Floudas D."/>
            <person name="Copeland A."/>
            <person name="Barry K.W."/>
            <person name="Cichocki N."/>
            <person name="Veneault-Fourrey C."/>
            <person name="LaButti K."/>
            <person name="Lindquist E.A."/>
            <person name="Lipzen A."/>
            <person name="Lundell T."/>
            <person name="Morin E."/>
            <person name="Murat C."/>
            <person name="Sun H."/>
            <person name="Tunlid A."/>
            <person name="Henrissat B."/>
            <person name="Grigoriev I.V."/>
            <person name="Hibbett D.S."/>
            <person name="Martin F."/>
            <person name="Nordberg H.P."/>
            <person name="Cantor M.N."/>
            <person name="Hua S.X."/>
        </authorList>
    </citation>
    <scope>NUCLEOTIDE SEQUENCE [LARGE SCALE GENOMIC DNA]</scope>
    <source>
        <strain evidence="1 2">441</strain>
    </source>
</reference>
<dbReference type="AlphaFoldDB" id="A0A0C9ZJC5"/>
<keyword evidence="2" id="KW-1185">Reference proteome</keyword>
<protein>
    <submittedName>
        <fullName evidence="1">Uncharacterized protein</fullName>
    </submittedName>
</protein>
<gene>
    <name evidence="1" type="ORF">PISMIDRAFT_604443</name>
</gene>
<organism evidence="1 2">
    <name type="scientific">Pisolithus microcarpus 441</name>
    <dbReference type="NCBI Taxonomy" id="765257"/>
    <lineage>
        <taxon>Eukaryota</taxon>
        <taxon>Fungi</taxon>
        <taxon>Dikarya</taxon>
        <taxon>Basidiomycota</taxon>
        <taxon>Agaricomycotina</taxon>
        <taxon>Agaricomycetes</taxon>
        <taxon>Agaricomycetidae</taxon>
        <taxon>Boletales</taxon>
        <taxon>Sclerodermatineae</taxon>
        <taxon>Pisolithaceae</taxon>
        <taxon>Pisolithus</taxon>
    </lineage>
</organism>
<dbReference type="OrthoDB" id="2953420at2759"/>
<dbReference type="HOGENOM" id="CLU_906468_0_0_1"/>
<evidence type="ECO:0000313" key="1">
    <source>
        <dbReference type="EMBL" id="KIK20043.1"/>
    </source>
</evidence>
<dbReference type="Proteomes" id="UP000054018">
    <property type="component" value="Unassembled WGS sequence"/>
</dbReference>